<keyword evidence="1" id="KW-0808">Transferase</keyword>
<keyword evidence="2" id="KW-0472">Membrane</keyword>
<dbReference type="Gene3D" id="3.40.50.2000">
    <property type="entry name" value="Glycogen Phosphorylase B"/>
    <property type="match status" value="2"/>
</dbReference>
<evidence type="ECO:0000313" key="4">
    <source>
        <dbReference type="EMBL" id="MBD3864138.1"/>
    </source>
</evidence>
<name>A0ABR8LXL4_9FLAO</name>
<dbReference type="RefSeq" id="WP_191101539.1">
    <property type="nucleotide sequence ID" value="NZ_JACXXH010000006.1"/>
</dbReference>
<dbReference type="SUPFAM" id="SSF53756">
    <property type="entry name" value="UDP-Glycosyltransferase/glycogen phosphorylase"/>
    <property type="match status" value="1"/>
</dbReference>
<dbReference type="Pfam" id="PF00534">
    <property type="entry name" value="Glycos_transf_1"/>
    <property type="match status" value="1"/>
</dbReference>
<evidence type="ECO:0000259" key="3">
    <source>
        <dbReference type="Pfam" id="PF00534"/>
    </source>
</evidence>
<gene>
    <name evidence="4" type="ORF">IEG06_11810</name>
</gene>
<feature type="transmembrane region" description="Helical" evidence="2">
    <location>
        <begin position="87"/>
        <end position="109"/>
    </location>
</feature>
<accession>A0ABR8LXL4</accession>
<comment type="caution">
    <text evidence="4">The sequence shown here is derived from an EMBL/GenBank/DDBJ whole genome shotgun (WGS) entry which is preliminary data.</text>
</comment>
<evidence type="ECO:0000256" key="2">
    <source>
        <dbReference type="SAM" id="Phobius"/>
    </source>
</evidence>
<dbReference type="EMBL" id="JACXXH010000006">
    <property type="protein sequence ID" value="MBD3864138.1"/>
    <property type="molecule type" value="Genomic_DNA"/>
</dbReference>
<dbReference type="InterPro" id="IPR001296">
    <property type="entry name" value="Glyco_trans_1"/>
</dbReference>
<keyword evidence="5" id="KW-1185">Reference proteome</keyword>
<organism evidence="4 5">
    <name type="scientific">Olleya marilimosa</name>
    <dbReference type="NCBI Taxonomy" id="272164"/>
    <lineage>
        <taxon>Bacteria</taxon>
        <taxon>Pseudomonadati</taxon>
        <taxon>Bacteroidota</taxon>
        <taxon>Flavobacteriia</taxon>
        <taxon>Flavobacteriales</taxon>
        <taxon>Flavobacteriaceae</taxon>
    </lineage>
</organism>
<reference evidence="4 5" key="1">
    <citation type="submission" date="2020-09" db="EMBL/GenBank/DDBJ databases">
        <title>Bacillus nautilus sp. nov., Chryseoglobus crepusculi sp. nov, and Psychrobacter noctis sp. nov., isolated from deep-sea sponges from the equatorial Atlantic.</title>
        <authorList>
            <person name="Stennett H.L."/>
            <person name="Williams S.E."/>
        </authorList>
    </citation>
    <scope>NUCLEOTIDE SEQUENCE [LARGE SCALE GENOMIC DNA]</scope>
    <source>
        <strain evidence="4 5">28M-24</strain>
    </source>
</reference>
<evidence type="ECO:0000313" key="5">
    <source>
        <dbReference type="Proteomes" id="UP000627521"/>
    </source>
</evidence>
<dbReference type="CDD" id="cd03801">
    <property type="entry name" value="GT4_PimA-like"/>
    <property type="match status" value="1"/>
</dbReference>
<dbReference type="Proteomes" id="UP000627521">
    <property type="component" value="Unassembled WGS sequence"/>
</dbReference>
<sequence length="372" mass="42344">MKILFPIGSFYPTTFGGPGAILYWHGVYLKKHNIQPTFVTTTAGIIDPIISNQFLDKPCGLVYYGKGGVLNFKTIKVMLAEVKKTDLIHLTSLFSPISIICFLYAFFFYPKTKVVWSVRGELNTKALAISKQKKKWLLKLYTLITKKVTFASTALKETVEINKIFPNKVIQIPNVMPTSIKLERKTSEIRFLFLGRIHPIKNLDGLIQGVCNSDTFKNHKVYLDIAGVCDARDSVYLDSLKTVIRQNKMEQKISFLGHVAGKQKEQLLANAYFLILPSHSENFGNVVIEALNQGTPVIASKNTPWQELETYNCGFWIENSPDKIATIIDKAYNLSDLNYQTYRKHALTLNNTKYKIESRIKDWVNAYKLLVQ</sequence>
<dbReference type="PANTHER" id="PTHR46401:SF2">
    <property type="entry name" value="GLYCOSYLTRANSFERASE WBBK-RELATED"/>
    <property type="match status" value="1"/>
</dbReference>
<dbReference type="PANTHER" id="PTHR46401">
    <property type="entry name" value="GLYCOSYLTRANSFERASE WBBK-RELATED"/>
    <property type="match status" value="1"/>
</dbReference>
<keyword evidence="2" id="KW-0812">Transmembrane</keyword>
<proteinExistence type="predicted"/>
<feature type="domain" description="Glycosyl transferase family 1" evidence="3">
    <location>
        <begin position="181"/>
        <end position="337"/>
    </location>
</feature>
<protein>
    <submittedName>
        <fullName evidence="4">Glycosyltransferase family 4 protein</fullName>
    </submittedName>
</protein>
<evidence type="ECO:0000256" key="1">
    <source>
        <dbReference type="ARBA" id="ARBA00022679"/>
    </source>
</evidence>
<keyword evidence="2" id="KW-1133">Transmembrane helix</keyword>